<proteinExistence type="predicted"/>
<protein>
    <submittedName>
        <fullName evidence="2">Uncharacterized protein</fullName>
    </submittedName>
</protein>
<reference evidence="2 3" key="2">
    <citation type="journal article" date="2011" name="J. Bacteriol.">
        <title>Complete genome sequences for the anaerobic, extremely thermophilic plant biomass-degrading bacteria Caldicellulosiruptor hydrothermalis, Caldicellulosiruptor kristjanssonii, Caldicellulosiruptor kronotskyensis, Caldicellulosiruptor owensenis, and Caldicellulosiruptor lactoaceticus.</title>
        <authorList>
            <person name="Blumer-Schuette S.E."/>
            <person name="Ozdemir I."/>
            <person name="Mistry D."/>
            <person name="Lucas S."/>
            <person name="Lapidus A."/>
            <person name="Cheng J.F."/>
            <person name="Goodwin L.A."/>
            <person name="Pitluck S."/>
            <person name="Land M.L."/>
            <person name="Hauser L.J."/>
            <person name="Woyke T."/>
            <person name="Mikhailova N."/>
            <person name="Pati A."/>
            <person name="Kyrpides N.C."/>
            <person name="Ivanova N."/>
            <person name="Detter J.C."/>
            <person name="Walston-Davenport K."/>
            <person name="Han S."/>
            <person name="Adams M.W."/>
            <person name="Kelly R.M."/>
        </authorList>
    </citation>
    <scope>NUCLEOTIDE SEQUENCE [LARGE SCALE GENOMIC DNA]</scope>
    <source>
        <strain evidence="3">DSM 18901 / VKM B-2411 / 108</strain>
    </source>
</reference>
<sequence length="101" mass="11745">MAIFIGTVHEVNERYVKIRVEKHPEREFSGFVVFNKEFIPLDFQPIKVGDEFFIDIAVNEQFTKNLRILKEALNRHEEKSQLPTAHRSGACQQGWTADRSA</sequence>
<name>E4QBZ3_CALH1</name>
<organism evidence="2 3">
    <name type="scientific">Caldicellulosiruptor hydrothermalis (strain DSM 18901 / VKM B-2411 / 108)</name>
    <dbReference type="NCBI Taxonomy" id="632292"/>
    <lineage>
        <taxon>Bacteria</taxon>
        <taxon>Bacillati</taxon>
        <taxon>Bacillota</taxon>
        <taxon>Bacillota incertae sedis</taxon>
        <taxon>Caldicellulosiruptorales</taxon>
        <taxon>Caldicellulosiruptoraceae</taxon>
        <taxon>Caldicellulosiruptor</taxon>
    </lineage>
</organism>
<dbReference type="AlphaFoldDB" id="E4QBZ3"/>
<dbReference type="STRING" id="632292.Calhy_0420"/>
<accession>E4QBZ3</accession>
<reference key="1">
    <citation type="submission" date="2010-09" db="EMBL/GenBank/DDBJ databases">
        <title>Complete sequence of Caldicellulosiruptor hydrothermalis 108.</title>
        <authorList>
            <consortium name="US DOE Joint Genome Institute"/>
            <person name="Lucas S."/>
            <person name="Copeland A."/>
            <person name="Lapidus A."/>
            <person name="Cheng J.-F."/>
            <person name="Bruce D."/>
            <person name="Goodwin L."/>
            <person name="Pitluck S."/>
            <person name="Davenport K."/>
            <person name="Detter J.C."/>
            <person name="Han C."/>
            <person name="Tapia R."/>
            <person name="Land M."/>
            <person name="Hauser L."/>
            <person name="Chang Y.-J."/>
            <person name="Jeffries C."/>
            <person name="Kyrpides N."/>
            <person name="Ivanova N."/>
            <person name="Mikhailova N."/>
            <person name="Blumer-Schuette S.E."/>
            <person name="Kelly R.M."/>
            <person name="Woyke T."/>
        </authorList>
    </citation>
    <scope>NUCLEOTIDE SEQUENCE</scope>
    <source>
        <strain>108</strain>
    </source>
</reference>
<keyword evidence="3" id="KW-1185">Reference proteome</keyword>
<evidence type="ECO:0000256" key="1">
    <source>
        <dbReference type="SAM" id="MobiDB-lite"/>
    </source>
</evidence>
<dbReference type="Proteomes" id="UP000006890">
    <property type="component" value="Chromosome"/>
</dbReference>
<feature type="region of interest" description="Disordered" evidence="1">
    <location>
        <begin position="78"/>
        <end position="101"/>
    </location>
</feature>
<dbReference type="EMBL" id="CP002219">
    <property type="protein sequence ID" value="ADQ06167.1"/>
    <property type="molecule type" value="Genomic_DNA"/>
</dbReference>
<gene>
    <name evidence="2" type="ordered locus">Calhy_0420</name>
</gene>
<dbReference type="HOGENOM" id="CLU_2286270_0_0_9"/>
<dbReference type="KEGG" id="chd:Calhy_0420"/>
<evidence type="ECO:0000313" key="2">
    <source>
        <dbReference type="EMBL" id="ADQ06167.1"/>
    </source>
</evidence>
<evidence type="ECO:0000313" key="3">
    <source>
        <dbReference type="Proteomes" id="UP000006890"/>
    </source>
</evidence>